<evidence type="ECO:0000313" key="2">
    <source>
        <dbReference type="Proteomes" id="UP000784294"/>
    </source>
</evidence>
<gene>
    <name evidence="1" type="ORF">PXEA_LOCUS6987</name>
</gene>
<name>A0A448WJW5_9PLAT</name>
<proteinExistence type="predicted"/>
<sequence>MTLDASFGEPPTSTRSSAFAGTHATRFSVCFRLILVAMLGVSRCSPRNLLTSPRWREQFSGLLPFYVQIGFRQ</sequence>
<reference evidence="1" key="1">
    <citation type="submission" date="2018-11" db="EMBL/GenBank/DDBJ databases">
        <authorList>
            <consortium name="Pathogen Informatics"/>
        </authorList>
    </citation>
    <scope>NUCLEOTIDE SEQUENCE</scope>
</reference>
<accession>A0A448WJW5</accession>
<keyword evidence="2" id="KW-1185">Reference proteome</keyword>
<dbReference type="EMBL" id="CAAALY010018114">
    <property type="protein sequence ID" value="VEL13547.1"/>
    <property type="molecule type" value="Genomic_DNA"/>
</dbReference>
<dbReference type="AlphaFoldDB" id="A0A448WJW5"/>
<evidence type="ECO:0000313" key="1">
    <source>
        <dbReference type="EMBL" id="VEL13547.1"/>
    </source>
</evidence>
<comment type="caution">
    <text evidence="1">The sequence shown here is derived from an EMBL/GenBank/DDBJ whole genome shotgun (WGS) entry which is preliminary data.</text>
</comment>
<protein>
    <submittedName>
        <fullName evidence="1">Uncharacterized protein</fullName>
    </submittedName>
</protein>
<dbReference type="Proteomes" id="UP000784294">
    <property type="component" value="Unassembled WGS sequence"/>
</dbReference>
<organism evidence="1 2">
    <name type="scientific">Protopolystoma xenopodis</name>
    <dbReference type="NCBI Taxonomy" id="117903"/>
    <lineage>
        <taxon>Eukaryota</taxon>
        <taxon>Metazoa</taxon>
        <taxon>Spiralia</taxon>
        <taxon>Lophotrochozoa</taxon>
        <taxon>Platyhelminthes</taxon>
        <taxon>Monogenea</taxon>
        <taxon>Polyopisthocotylea</taxon>
        <taxon>Polystomatidea</taxon>
        <taxon>Polystomatidae</taxon>
        <taxon>Protopolystoma</taxon>
    </lineage>
</organism>